<dbReference type="RefSeq" id="WP_173085780.1">
    <property type="nucleotide sequence ID" value="NZ_BAABJB010000059.1"/>
</dbReference>
<name>A0A6V8LKY4_9ACTN</name>
<evidence type="ECO:0000256" key="4">
    <source>
        <dbReference type="ARBA" id="ARBA00022989"/>
    </source>
</evidence>
<dbReference type="PIRSF" id="PIRSF006060">
    <property type="entry name" value="AA_transporter"/>
    <property type="match status" value="1"/>
</dbReference>
<evidence type="ECO:0000313" key="8">
    <source>
        <dbReference type="Proteomes" id="UP000482960"/>
    </source>
</evidence>
<dbReference type="InterPro" id="IPR050367">
    <property type="entry name" value="APC_superfamily"/>
</dbReference>
<gene>
    <name evidence="7" type="ORF">Prum_098720</name>
</gene>
<evidence type="ECO:0000256" key="1">
    <source>
        <dbReference type="ARBA" id="ARBA00004651"/>
    </source>
</evidence>
<evidence type="ECO:0000256" key="3">
    <source>
        <dbReference type="ARBA" id="ARBA00022692"/>
    </source>
</evidence>
<dbReference type="EMBL" id="BLPG01000002">
    <property type="protein sequence ID" value="GFJ96230.1"/>
    <property type="molecule type" value="Genomic_DNA"/>
</dbReference>
<feature type="transmembrane region" description="Helical" evidence="6">
    <location>
        <begin position="17"/>
        <end position="35"/>
    </location>
</feature>
<dbReference type="PANTHER" id="PTHR42770:SF16">
    <property type="entry name" value="AMINO ACID PERMEASE"/>
    <property type="match status" value="1"/>
</dbReference>
<evidence type="ECO:0000256" key="5">
    <source>
        <dbReference type="ARBA" id="ARBA00023136"/>
    </source>
</evidence>
<dbReference type="Proteomes" id="UP000482960">
    <property type="component" value="Unassembled WGS sequence"/>
</dbReference>
<keyword evidence="5 6" id="KW-0472">Membrane</keyword>
<feature type="transmembrane region" description="Helical" evidence="6">
    <location>
        <begin position="377"/>
        <end position="403"/>
    </location>
</feature>
<dbReference type="PANTHER" id="PTHR42770">
    <property type="entry name" value="AMINO ACID TRANSPORTER-RELATED"/>
    <property type="match status" value="1"/>
</dbReference>
<feature type="transmembrane region" description="Helical" evidence="6">
    <location>
        <begin position="347"/>
        <end position="371"/>
    </location>
</feature>
<feature type="transmembrane region" description="Helical" evidence="6">
    <location>
        <begin position="94"/>
        <end position="115"/>
    </location>
</feature>
<keyword evidence="2" id="KW-1003">Cell membrane</keyword>
<organism evidence="7 8">
    <name type="scientific">Phytohabitans rumicis</name>
    <dbReference type="NCBI Taxonomy" id="1076125"/>
    <lineage>
        <taxon>Bacteria</taxon>
        <taxon>Bacillati</taxon>
        <taxon>Actinomycetota</taxon>
        <taxon>Actinomycetes</taxon>
        <taxon>Micromonosporales</taxon>
        <taxon>Micromonosporaceae</taxon>
    </lineage>
</organism>
<dbReference type="InterPro" id="IPR002293">
    <property type="entry name" value="AA/rel_permease1"/>
</dbReference>
<evidence type="ECO:0000313" key="7">
    <source>
        <dbReference type="EMBL" id="GFJ96230.1"/>
    </source>
</evidence>
<reference evidence="7 8" key="1">
    <citation type="submission" date="2020-03" db="EMBL/GenBank/DDBJ databases">
        <title>Whole genome shotgun sequence of Phytohabitans rumicis NBRC 108638.</title>
        <authorList>
            <person name="Komaki H."/>
            <person name="Tamura T."/>
        </authorList>
    </citation>
    <scope>NUCLEOTIDE SEQUENCE [LARGE SCALE GENOMIC DNA]</scope>
    <source>
        <strain evidence="7 8">NBRC 108638</strain>
    </source>
</reference>
<dbReference type="GO" id="GO:0022857">
    <property type="term" value="F:transmembrane transporter activity"/>
    <property type="evidence" value="ECO:0007669"/>
    <property type="project" value="InterPro"/>
</dbReference>
<protein>
    <submittedName>
        <fullName evidence="7">Amino acid permease</fullName>
    </submittedName>
</protein>
<dbReference type="AlphaFoldDB" id="A0A6V8LKY4"/>
<comment type="caution">
    <text evidence="7">The sequence shown here is derived from an EMBL/GenBank/DDBJ whole genome shotgun (WGS) entry which is preliminary data.</text>
</comment>
<dbReference type="Pfam" id="PF13520">
    <property type="entry name" value="AA_permease_2"/>
    <property type="match status" value="1"/>
</dbReference>
<feature type="transmembrane region" description="Helical" evidence="6">
    <location>
        <begin position="241"/>
        <end position="261"/>
    </location>
</feature>
<feature type="transmembrane region" description="Helical" evidence="6">
    <location>
        <begin position="202"/>
        <end position="221"/>
    </location>
</feature>
<feature type="transmembrane region" description="Helical" evidence="6">
    <location>
        <begin position="55"/>
        <end position="74"/>
    </location>
</feature>
<dbReference type="Gene3D" id="1.20.1740.10">
    <property type="entry name" value="Amino acid/polyamine transporter I"/>
    <property type="match status" value="1"/>
</dbReference>
<feature type="transmembrane region" description="Helical" evidence="6">
    <location>
        <begin position="163"/>
        <end position="182"/>
    </location>
</feature>
<evidence type="ECO:0000256" key="6">
    <source>
        <dbReference type="SAM" id="Phobius"/>
    </source>
</evidence>
<feature type="transmembrane region" description="Helical" evidence="6">
    <location>
        <begin position="135"/>
        <end position="156"/>
    </location>
</feature>
<keyword evidence="8" id="KW-1185">Reference proteome</keyword>
<feature type="transmembrane region" description="Helical" evidence="6">
    <location>
        <begin position="415"/>
        <end position="437"/>
    </location>
</feature>
<feature type="transmembrane region" description="Helical" evidence="6">
    <location>
        <begin position="301"/>
        <end position="326"/>
    </location>
</feature>
<proteinExistence type="predicted"/>
<keyword evidence="3 6" id="KW-0812">Transmembrane</keyword>
<comment type="subcellular location">
    <subcellularLocation>
        <location evidence="1">Cell membrane</location>
        <topology evidence="1">Multi-pass membrane protein</topology>
    </subcellularLocation>
</comment>
<keyword evidence="4 6" id="KW-1133">Transmembrane helix</keyword>
<accession>A0A6V8LKY4</accession>
<evidence type="ECO:0000256" key="2">
    <source>
        <dbReference type="ARBA" id="ARBA00022475"/>
    </source>
</evidence>
<sequence length="488" mass="49861">MASHEAAPQGAGLKRDAISAAGIVFLVLAAASPLIGLTGAVPSAMVVGNGLGAPLAYVAVGLVLLLFCVGYVAMSRQVTNAGALYAYVGRGLGLRTGLGAAGVAVWSYTAIQASVYGFFGVVGSATLDSWTGVHVPWWLLTLGLVALVQVFGYLHIELGARVLAVLMIVEWGTMLLLGLVILAKGGAGEGLGLSQVFSVDSLMSGAPGVALVFGFASMFGFESSAIYGEEARSPKKSVARATYLSVVLITGFFLFTSWTLIVGHGPAGAVGAAGSALESGDPAAYVFGAGDTFLGAWAPHAMSVFVITSMFAAALAFHNGIARYLFTLGRDGVLPARLSTVHHRTRAPHVASVTQTVSILVVMVPFMLAGADPVTTLFFWGSGVAVVGIVALYGLSSVATFRYFRVHPERDARVWHTLVAPLASAVAMAGALVLVLANFDTLVGGTGGLAAVLALTVPAAFVLGFGAYGAIRARLTPTAAVDLAAELS</sequence>
<reference evidence="7 8" key="2">
    <citation type="submission" date="2020-03" db="EMBL/GenBank/DDBJ databases">
        <authorList>
            <person name="Ichikawa N."/>
            <person name="Kimura A."/>
            <person name="Kitahashi Y."/>
            <person name="Uohara A."/>
        </authorList>
    </citation>
    <scope>NUCLEOTIDE SEQUENCE [LARGE SCALE GENOMIC DNA]</scope>
    <source>
        <strain evidence="7 8">NBRC 108638</strain>
    </source>
</reference>
<dbReference type="GO" id="GO:0005886">
    <property type="term" value="C:plasma membrane"/>
    <property type="evidence" value="ECO:0007669"/>
    <property type="project" value="UniProtKB-SubCell"/>
</dbReference>
<feature type="transmembrane region" description="Helical" evidence="6">
    <location>
        <begin position="449"/>
        <end position="471"/>
    </location>
</feature>